<dbReference type="PANTHER" id="PTHR45655">
    <property type="entry name" value="GUANYLATE CYCLASE SOLUBLE SUBUNIT BETA-2"/>
    <property type="match status" value="1"/>
</dbReference>
<name>A0A1W0WFL1_HYPEX</name>
<feature type="region of interest" description="Disordered" evidence="2">
    <location>
        <begin position="250"/>
        <end position="297"/>
    </location>
</feature>
<dbReference type="PROSITE" id="PS50125">
    <property type="entry name" value="GUANYLATE_CYCLASE_2"/>
    <property type="match status" value="1"/>
</dbReference>
<feature type="domain" description="Guanylate cyclase" evidence="3">
    <location>
        <begin position="1"/>
        <end position="108"/>
    </location>
</feature>
<gene>
    <name evidence="4" type="ORF">BV898_11844</name>
</gene>
<dbReference type="PANTHER" id="PTHR45655:SF5">
    <property type="entry name" value="SOLUBLE GUANYLATE CYCLASE 89DA-RELATED"/>
    <property type="match status" value="1"/>
</dbReference>
<dbReference type="GO" id="GO:0019934">
    <property type="term" value="P:cGMP-mediated signaling"/>
    <property type="evidence" value="ECO:0007669"/>
    <property type="project" value="TreeGrafter"/>
</dbReference>
<dbReference type="InterPro" id="IPR001054">
    <property type="entry name" value="A/G_cyclase"/>
</dbReference>
<feature type="region of interest" description="Disordered" evidence="2">
    <location>
        <begin position="672"/>
        <end position="695"/>
    </location>
</feature>
<dbReference type="GO" id="GO:0008074">
    <property type="term" value="C:guanylate cyclase complex, soluble"/>
    <property type="evidence" value="ECO:0007669"/>
    <property type="project" value="TreeGrafter"/>
</dbReference>
<dbReference type="SUPFAM" id="SSF55073">
    <property type="entry name" value="Nucleotide cyclase"/>
    <property type="match status" value="1"/>
</dbReference>
<comment type="caution">
    <text evidence="4">The sequence shown here is derived from an EMBL/GenBank/DDBJ whole genome shotgun (WGS) entry which is preliminary data.</text>
</comment>
<dbReference type="CDD" id="cd07302">
    <property type="entry name" value="CHD"/>
    <property type="match status" value="1"/>
</dbReference>
<evidence type="ECO:0000256" key="1">
    <source>
        <dbReference type="ARBA" id="ARBA00023239"/>
    </source>
</evidence>
<dbReference type="OrthoDB" id="10198672at2759"/>
<feature type="compositionally biased region" description="Basic residues" evidence="2">
    <location>
        <begin position="251"/>
        <end position="263"/>
    </location>
</feature>
<dbReference type="GO" id="GO:0070482">
    <property type="term" value="P:response to oxygen levels"/>
    <property type="evidence" value="ECO:0007669"/>
    <property type="project" value="TreeGrafter"/>
</dbReference>
<sequence length="695" mass="77502">MDTINILHRVFDEMVEKNGRVYRLFSDGASVTAVGGVPFGLNLDPVHSIAQIALDYLVWSHNSRTPSQSTLQLRFALHSGPVSAGCLDYSAPHYVLFGELNKVAYLIESASRPSRILVSEEFNDRLKKLAKVYVKYRVTESSQSVKGYDKKTYWLTGSNFFDQQYLLDEILYGKDEFDETADGFIKYGTEEGMIHDQHAQRAKTIAADQSVNGTGAPQIRNSTAIVRSLKKKHAPIMTLPPQYVLEAQVRRGAKTHHKHQHHQHKEEDADVDLHHHQEQKHEQEKKEQLQKNLSTPKLGESTATIIPRTELDEEMREEPDSGPILEAVQLESVRMGHHTPAHHDHVLKSDYSFLSSSQTDLMSTGSGSAPLRQSARLDHLHTPVLGGLFGLDETMRDIQRPYSVRMTSVTLPESGQLVKSSQQINSPPPTHFDSASFLIRYPIHMVASQAEADSTPLVIPDVQTASEGVADQPHRDNITVNLENPRSVNSLSSDYLYGLIVKTVETTIPSTEKAETQSYDIQVFADPPTLGDSFSDLSLPAASQRRRGPDHLARSYGTDLHSIEGQSEEWHNDRRDQTVQAIRNAELHQTDSDSFHLRPFPTAIRHSAVVPIVSAKTDIKRLSSNDSILHPMQESTSRDGNSLRTVTSIPGIASVARAFEVMHANSTTSLILPHTRDADGNASRRSRKDTERQGC</sequence>
<evidence type="ECO:0000313" key="5">
    <source>
        <dbReference type="Proteomes" id="UP000192578"/>
    </source>
</evidence>
<reference evidence="5" key="1">
    <citation type="submission" date="2017-01" db="EMBL/GenBank/DDBJ databases">
        <title>Comparative genomics of anhydrobiosis in the tardigrade Hypsibius dujardini.</title>
        <authorList>
            <person name="Yoshida Y."/>
            <person name="Koutsovoulos G."/>
            <person name="Laetsch D."/>
            <person name="Stevens L."/>
            <person name="Kumar S."/>
            <person name="Horikawa D."/>
            <person name="Ishino K."/>
            <person name="Komine S."/>
            <person name="Tomita M."/>
            <person name="Blaxter M."/>
            <person name="Arakawa K."/>
        </authorList>
    </citation>
    <scope>NUCLEOTIDE SEQUENCE [LARGE SCALE GENOMIC DNA]</scope>
    <source>
        <strain evidence="5">Z151</strain>
    </source>
</reference>
<keyword evidence="1" id="KW-0456">Lyase</keyword>
<accession>A0A1W0WFL1</accession>
<dbReference type="Pfam" id="PF00211">
    <property type="entry name" value="Guanylate_cyc"/>
    <property type="match status" value="1"/>
</dbReference>
<dbReference type="GO" id="GO:0004383">
    <property type="term" value="F:guanylate cyclase activity"/>
    <property type="evidence" value="ECO:0007669"/>
    <property type="project" value="TreeGrafter"/>
</dbReference>
<dbReference type="InterPro" id="IPR029787">
    <property type="entry name" value="Nucleotide_cyclase"/>
</dbReference>
<protein>
    <recommendedName>
        <fullName evidence="3">Guanylate cyclase domain-containing protein</fullName>
    </recommendedName>
</protein>
<organism evidence="4 5">
    <name type="scientific">Hypsibius exemplaris</name>
    <name type="common">Freshwater tardigrade</name>
    <dbReference type="NCBI Taxonomy" id="2072580"/>
    <lineage>
        <taxon>Eukaryota</taxon>
        <taxon>Metazoa</taxon>
        <taxon>Ecdysozoa</taxon>
        <taxon>Tardigrada</taxon>
        <taxon>Eutardigrada</taxon>
        <taxon>Parachela</taxon>
        <taxon>Hypsibioidea</taxon>
        <taxon>Hypsibiidae</taxon>
        <taxon>Hypsibius</taxon>
    </lineage>
</organism>
<keyword evidence="5" id="KW-1185">Reference proteome</keyword>
<dbReference type="EMBL" id="MTYJ01000113">
    <property type="protein sequence ID" value="OQV13962.1"/>
    <property type="molecule type" value="Genomic_DNA"/>
</dbReference>
<dbReference type="AlphaFoldDB" id="A0A1W0WFL1"/>
<evidence type="ECO:0000259" key="3">
    <source>
        <dbReference type="PROSITE" id="PS50125"/>
    </source>
</evidence>
<feature type="compositionally biased region" description="Basic and acidic residues" evidence="2">
    <location>
        <begin position="264"/>
        <end position="289"/>
    </location>
</feature>
<evidence type="ECO:0000256" key="2">
    <source>
        <dbReference type="SAM" id="MobiDB-lite"/>
    </source>
</evidence>
<dbReference type="Proteomes" id="UP000192578">
    <property type="component" value="Unassembled WGS sequence"/>
</dbReference>
<dbReference type="Gene3D" id="3.30.70.1230">
    <property type="entry name" value="Nucleotide cyclase"/>
    <property type="match status" value="1"/>
</dbReference>
<evidence type="ECO:0000313" key="4">
    <source>
        <dbReference type="EMBL" id="OQV13962.1"/>
    </source>
</evidence>
<proteinExistence type="predicted"/>